<dbReference type="AlphaFoldDB" id="A0A381VHS7"/>
<organism evidence="1">
    <name type="scientific">marine metagenome</name>
    <dbReference type="NCBI Taxonomy" id="408172"/>
    <lineage>
        <taxon>unclassified sequences</taxon>
        <taxon>metagenomes</taxon>
        <taxon>ecological metagenomes</taxon>
    </lineage>
</organism>
<evidence type="ECO:0000313" key="1">
    <source>
        <dbReference type="EMBL" id="SVA39905.1"/>
    </source>
</evidence>
<protein>
    <recommendedName>
        <fullName evidence="2">Thiamine pyrophosphate enzyme N-terminal TPP-binding domain-containing protein</fullName>
    </recommendedName>
</protein>
<gene>
    <name evidence="1" type="ORF">METZ01_LOCUS92759</name>
</gene>
<name>A0A381VHS7_9ZZZZ</name>
<feature type="non-terminal residue" evidence="1">
    <location>
        <position position="33"/>
    </location>
</feature>
<sequence length="33" mass="3661">MKVLDAVARILKEEGVEWIGCFPSNNLIESVAE</sequence>
<reference evidence="1" key="1">
    <citation type="submission" date="2018-05" db="EMBL/GenBank/DDBJ databases">
        <authorList>
            <person name="Lanie J.A."/>
            <person name="Ng W.-L."/>
            <person name="Kazmierczak K.M."/>
            <person name="Andrzejewski T.M."/>
            <person name="Davidsen T.M."/>
            <person name="Wayne K.J."/>
            <person name="Tettelin H."/>
            <person name="Glass J.I."/>
            <person name="Rusch D."/>
            <person name="Podicherti R."/>
            <person name="Tsui H.-C.T."/>
            <person name="Winkler M.E."/>
        </authorList>
    </citation>
    <scope>NUCLEOTIDE SEQUENCE</scope>
</reference>
<accession>A0A381VHS7</accession>
<evidence type="ECO:0008006" key="2">
    <source>
        <dbReference type="Google" id="ProtNLM"/>
    </source>
</evidence>
<dbReference type="EMBL" id="UINC01008877">
    <property type="protein sequence ID" value="SVA39905.1"/>
    <property type="molecule type" value="Genomic_DNA"/>
</dbReference>
<proteinExistence type="predicted"/>